<proteinExistence type="predicted"/>
<reference evidence="1" key="1">
    <citation type="submission" date="2018-05" db="EMBL/GenBank/DDBJ databases">
        <authorList>
            <person name="Lanie J.A."/>
            <person name="Ng W.-L."/>
            <person name="Kazmierczak K.M."/>
            <person name="Andrzejewski T.M."/>
            <person name="Davidsen T.M."/>
            <person name="Wayne K.J."/>
            <person name="Tettelin H."/>
            <person name="Glass J.I."/>
            <person name="Rusch D."/>
            <person name="Podicherti R."/>
            <person name="Tsui H.-C.T."/>
            <person name="Winkler M.E."/>
        </authorList>
    </citation>
    <scope>NUCLEOTIDE SEQUENCE</scope>
</reference>
<protein>
    <submittedName>
        <fullName evidence="1">Uncharacterized protein</fullName>
    </submittedName>
</protein>
<accession>A0A382AHK4</accession>
<gene>
    <name evidence="1" type="ORF">METZ01_LOCUS153291</name>
</gene>
<feature type="non-terminal residue" evidence="1">
    <location>
        <position position="22"/>
    </location>
</feature>
<dbReference type="AlphaFoldDB" id="A0A382AHK4"/>
<organism evidence="1">
    <name type="scientific">marine metagenome</name>
    <dbReference type="NCBI Taxonomy" id="408172"/>
    <lineage>
        <taxon>unclassified sequences</taxon>
        <taxon>metagenomes</taxon>
        <taxon>ecological metagenomes</taxon>
    </lineage>
</organism>
<evidence type="ECO:0000313" key="1">
    <source>
        <dbReference type="EMBL" id="SVB00437.1"/>
    </source>
</evidence>
<name>A0A382AHK4_9ZZZZ</name>
<sequence length="22" mass="2390">MVSVSEVFKAWNEGFANKDSSG</sequence>
<dbReference type="EMBL" id="UINC01025237">
    <property type="protein sequence ID" value="SVB00437.1"/>
    <property type="molecule type" value="Genomic_DNA"/>
</dbReference>